<keyword evidence="1" id="KW-0472">Membrane</keyword>
<gene>
    <name evidence="2" type="ORF">COW99_02390</name>
</gene>
<name>A0A2H0BVJ8_9BACT</name>
<reference evidence="2 3" key="1">
    <citation type="submission" date="2017-09" db="EMBL/GenBank/DDBJ databases">
        <title>Depth-based differentiation of microbial function through sediment-hosted aquifers and enrichment of novel symbionts in the deep terrestrial subsurface.</title>
        <authorList>
            <person name="Probst A.J."/>
            <person name="Ladd B."/>
            <person name="Jarett J.K."/>
            <person name="Geller-Mcgrath D.E."/>
            <person name="Sieber C.M."/>
            <person name="Emerson J.B."/>
            <person name="Anantharaman K."/>
            <person name="Thomas B.C."/>
            <person name="Malmstrom R."/>
            <person name="Stieglmeier M."/>
            <person name="Klingl A."/>
            <person name="Woyke T."/>
            <person name="Ryan C.M."/>
            <person name="Banfield J.F."/>
        </authorList>
    </citation>
    <scope>NUCLEOTIDE SEQUENCE [LARGE SCALE GENOMIC DNA]</scope>
    <source>
        <strain evidence="2">CG22_combo_CG10-13_8_21_14_all_38_20</strain>
    </source>
</reference>
<keyword evidence="1" id="KW-0812">Transmembrane</keyword>
<dbReference type="Proteomes" id="UP000231246">
    <property type="component" value="Unassembled WGS sequence"/>
</dbReference>
<evidence type="ECO:0000313" key="2">
    <source>
        <dbReference type="EMBL" id="PIP61705.1"/>
    </source>
</evidence>
<evidence type="ECO:0000256" key="1">
    <source>
        <dbReference type="SAM" id="Phobius"/>
    </source>
</evidence>
<accession>A0A2H0BVJ8</accession>
<dbReference type="AlphaFoldDB" id="A0A2H0BVJ8"/>
<proteinExistence type="predicted"/>
<protein>
    <submittedName>
        <fullName evidence="2">Uncharacterized protein</fullName>
    </submittedName>
</protein>
<dbReference type="EMBL" id="PCTA01000017">
    <property type="protein sequence ID" value="PIP61705.1"/>
    <property type="molecule type" value="Genomic_DNA"/>
</dbReference>
<sequence length="117" mass="12719">MPKGFGTQVVAGILGLLFVVGLVLLGRRLGQDLRTRFFGETRTKQQQITPTPADIAFITPTPGVEISGTRVYSLPQNKSQVVTQTKGGIQEIPKTGAETLLLSSLLLPAGWYIRRKI</sequence>
<organism evidence="2 3">
    <name type="scientific">Candidatus Roizmanbacteria bacterium CG22_combo_CG10-13_8_21_14_all_38_20</name>
    <dbReference type="NCBI Taxonomy" id="1974862"/>
    <lineage>
        <taxon>Bacteria</taxon>
        <taxon>Candidatus Roizmaniibacteriota</taxon>
    </lineage>
</organism>
<keyword evidence="1" id="KW-1133">Transmembrane helix</keyword>
<evidence type="ECO:0000313" key="3">
    <source>
        <dbReference type="Proteomes" id="UP000231246"/>
    </source>
</evidence>
<feature type="transmembrane region" description="Helical" evidence="1">
    <location>
        <begin position="6"/>
        <end position="26"/>
    </location>
</feature>
<comment type="caution">
    <text evidence="2">The sequence shown here is derived from an EMBL/GenBank/DDBJ whole genome shotgun (WGS) entry which is preliminary data.</text>
</comment>